<name>A0A194S973_RHOGW</name>
<dbReference type="Gene3D" id="1.20.120.450">
    <property type="entry name" value="dinb family like domain"/>
    <property type="match status" value="1"/>
</dbReference>
<protein>
    <recommendedName>
        <fullName evidence="3">DinB-like domain-containing protein</fullName>
    </recommendedName>
</protein>
<sequence length="210" mass="22622">MAALASAEALSSAATGAQNPTEVLYLVALHFIDSFISLLSTSVTSDEHITFASQLSSGSTIGKHARHLADHYRLLLDGTSRASASSSSPIEFSYDIRSRNLAAETSHAACVESFQQLRAQLAEVTREGHGVDPERAVRLHATTPFEVEVGSSFARELWFASFHAVHHFALIRVIATEQGIEVPPEFGVAPSTLVHRKESDESSAHKGSKL</sequence>
<evidence type="ECO:0008006" key="3">
    <source>
        <dbReference type="Google" id="ProtNLM"/>
    </source>
</evidence>
<proteinExistence type="predicted"/>
<dbReference type="EMBL" id="KQ474075">
    <property type="protein sequence ID" value="KPV77134.1"/>
    <property type="molecule type" value="Genomic_DNA"/>
</dbReference>
<dbReference type="RefSeq" id="XP_018273183.1">
    <property type="nucleotide sequence ID" value="XM_018413213.1"/>
</dbReference>
<keyword evidence="2" id="KW-1185">Reference proteome</keyword>
<dbReference type="STRING" id="578459.A0A194S973"/>
<dbReference type="GeneID" id="28973662"/>
<dbReference type="OMA" id="FARELWF"/>
<dbReference type="SUPFAM" id="SSF109854">
    <property type="entry name" value="DinB/YfiT-like putative metalloenzymes"/>
    <property type="match status" value="1"/>
</dbReference>
<reference evidence="1 2" key="1">
    <citation type="journal article" date="2015" name="Front. Microbiol.">
        <title>Genome sequence of the plant growth promoting endophytic yeast Rhodotorula graminis WP1.</title>
        <authorList>
            <person name="Firrincieli A."/>
            <person name="Otillar R."/>
            <person name="Salamov A."/>
            <person name="Schmutz J."/>
            <person name="Khan Z."/>
            <person name="Redman R.S."/>
            <person name="Fleck N.D."/>
            <person name="Lindquist E."/>
            <person name="Grigoriev I.V."/>
            <person name="Doty S.L."/>
        </authorList>
    </citation>
    <scope>NUCLEOTIDE SEQUENCE [LARGE SCALE GENOMIC DNA]</scope>
    <source>
        <strain evidence="1 2">WP1</strain>
    </source>
</reference>
<organism evidence="1 2">
    <name type="scientific">Rhodotorula graminis (strain WP1)</name>
    <dbReference type="NCBI Taxonomy" id="578459"/>
    <lineage>
        <taxon>Eukaryota</taxon>
        <taxon>Fungi</taxon>
        <taxon>Dikarya</taxon>
        <taxon>Basidiomycota</taxon>
        <taxon>Pucciniomycotina</taxon>
        <taxon>Microbotryomycetes</taxon>
        <taxon>Sporidiobolales</taxon>
        <taxon>Sporidiobolaceae</taxon>
        <taxon>Rhodotorula</taxon>
    </lineage>
</organism>
<accession>A0A194S973</accession>
<evidence type="ECO:0000313" key="2">
    <source>
        <dbReference type="Proteomes" id="UP000053890"/>
    </source>
</evidence>
<dbReference type="OrthoDB" id="5564877at2759"/>
<evidence type="ECO:0000313" key="1">
    <source>
        <dbReference type="EMBL" id="KPV77134.1"/>
    </source>
</evidence>
<dbReference type="Proteomes" id="UP000053890">
    <property type="component" value="Unassembled WGS sequence"/>
</dbReference>
<dbReference type="PANTHER" id="PTHR39473:SF1">
    <property type="entry name" value="DINB-LIKE DOMAIN-CONTAINING PROTEIN"/>
    <property type="match status" value="1"/>
</dbReference>
<dbReference type="AlphaFoldDB" id="A0A194S973"/>
<gene>
    <name evidence="1" type="ORF">RHOBADRAFT_34627</name>
</gene>
<dbReference type="InterPro" id="IPR034660">
    <property type="entry name" value="DinB/YfiT-like"/>
</dbReference>
<dbReference type="PANTHER" id="PTHR39473">
    <property type="match status" value="1"/>
</dbReference>